<dbReference type="AlphaFoldDB" id="A0A1L9SHU0"/>
<feature type="compositionally biased region" description="Basic and acidic residues" evidence="14">
    <location>
        <begin position="324"/>
        <end position="338"/>
    </location>
</feature>
<dbReference type="PIRSF" id="PIRSF007892">
    <property type="entry name" value="NAGS_fungal"/>
    <property type="match status" value="1"/>
</dbReference>
<dbReference type="PANTHER" id="PTHR23342">
    <property type="entry name" value="N-ACETYLGLUTAMATE SYNTHASE"/>
    <property type="match status" value="1"/>
</dbReference>
<evidence type="ECO:0000256" key="1">
    <source>
        <dbReference type="ARBA" id="ARBA00002294"/>
    </source>
</evidence>
<keyword evidence="11 13" id="KW-0012">Acyltransferase</keyword>
<dbReference type="OrthoDB" id="5585968at2759"/>
<dbReference type="EC" id="2.3.1.1" evidence="5 13"/>
<evidence type="ECO:0000256" key="12">
    <source>
        <dbReference type="ARBA" id="ARBA00048372"/>
    </source>
</evidence>
<sequence>MHERLGRRAKEKLLDRDFFLSLLNSASTKREAKQYLARFKADPKKAGGTAAQPPSTAITTAPPESSHPASRANPGVTYNGAFYGASRSVYDSPVFRVDPAPTQPNGEPFERLHLALVKIAKPQMLEDYTIDGVAKTLSQLTRLGMSCCVVIDPGTQTGSFLASRKLVTEQADRISRAVDGQPHSRACHLDSLLALNHTAGQTLPKIFSRKPLLSPLRNGQVTLISPIAYMKDFSRAEIVPANDVMLALTKEFAGLGVHPDPDEDPMLTAQKIQSLQREVSLDRVIILDPLGGIPALSGTHQSHVFLNMEQEFEDVRDELQGAKRQTKAEKGELAKDKPSVSIPDSNPLSQPVSANAVPTPLHLGDHQAVEEYNSTLDGHLENLRLSQRALSMLPSTSSGIITSPKEVSSSAQTHSAMPELSAVGTRRQRNPLIHNLLTDKPILSSSLPVSRRGLFRSSPDMLSKLTFPTTFVKRGMPISMIPNPRVQAWSAWTQPRVRLDDPCIDLPRLVNLIEDSFGRKLDVHDYLNRINDRIAGLIIAGEYEGGAILTWETPPGVVDDGSDESLSRMVPYLDKFAVLKRSQGAGGVADVVFNAMLRTCFPSGVCWRSRKDNPVNKWYFERSQGTWKLSDSNWTMFWTTPGLVEDSQKFRDYEAVCRSIQPSWADNSSVVD</sequence>
<comment type="catalytic activity">
    <reaction evidence="12 13">
        <text>L-glutamate + acetyl-CoA = N-acetyl-L-glutamate + CoA + H(+)</text>
        <dbReference type="Rhea" id="RHEA:24292"/>
        <dbReference type="ChEBI" id="CHEBI:15378"/>
        <dbReference type="ChEBI" id="CHEBI:29985"/>
        <dbReference type="ChEBI" id="CHEBI:44337"/>
        <dbReference type="ChEBI" id="CHEBI:57287"/>
        <dbReference type="ChEBI" id="CHEBI:57288"/>
        <dbReference type="EC" id="2.3.1.1"/>
    </reaction>
</comment>
<keyword evidence="17" id="KW-1185">Reference proteome</keyword>
<dbReference type="InterPro" id="IPR011190">
    <property type="entry name" value="GlcNAc_Synth_fun"/>
</dbReference>
<evidence type="ECO:0000256" key="2">
    <source>
        <dbReference type="ARBA" id="ARBA00004173"/>
    </source>
</evidence>
<comment type="subcellular location">
    <subcellularLocation>
        <location evidence="2 13">Mitochondrion</location>
    </subcellularLocation>
</comment>
<evidence type="ECO:0000256" key="5">
    <source>
        <dbReference type="ARBA" id="ARBA00012697"/>
    </source>
</evidence>
<dbReference type="GeneID" id="34609612"/>
<gene>
    <name evidence="16" type="ORF">ASPZODRAFT_132927</name>
</gene>
<dbReference type="PROSITE" id="PS51731">
    <property type="entry name" value="GNAT_NAGS"/>
    <property type="match status" value="1"/>
</dbReference>
<feature type="domain" description="N-acetyltransferase" evidence="15">
    <location>
        <begin position="493"/>
        <end position="662"/>
    </location>
</feature>
<dbReference type="UniPathway" id="UPA00068">
    <property type="reaction ID" value="UER00106"/>
</dbReference>
<dbReference type="Proteomes" id="UP000184188">
    <property type="component" value="Unassembled WGS sequence"/>
</dbReference>
<evidence type="ECO:0000256" key="4">
    <source>
        <dbReference type="ARBA" id="ARBA00008694"/>
    </source>
</evidence>
<dbReference type="EMBL" id="KV878342">
    <property type="protein sequence ID" value="OJJ46775.1"/>
    <property type="molecule type" value="Genomic_DNA"/>
</dbReference>
<keyword evidence="9" id="KW-0809">Transit peptide</keyword>
<dbReference type="GO" id="GO:0006526">
    <property type="term" value="P:L-arginine biosynthetic process"/>
    <property type="evidence" value="ECO:0007669"/>
    <property type="project" value="UniProtKB-UniPathway"/>
</dbReference>
<feature type="compositionally biased region" description="Polar residues" evidence="14">
    <location>
        <begin position="52"/>
        <end position="63"/>
    </location>
</feature>
<evidence type="ECO:0000256" key="9">
    <source>
        <dbReference type="ARBA" id="ARBA00022946"/>
    </source>
</evidence>
<evidence type="ECO:0000259" key="15">
    <source>
        <dbReference type="PROSITE" id="PS51731"/>
    </source>
</evidence>
<dbReference type="VEuPathDB" id="FungiDB:ASPZODRAFT_132927"/>
<dbReference type="Pfam" id="PF04768">
    <property type="entry name" value="NAT"/>
    <property type="match status" value="1"/>
</dbReference>
<keyword evidence="8 13" id="KW-0808">Transferase</keyword>
<reference evidence="17" key="1">
    <citation type="journal article" date="2017" name="Genome Biol.">
        <title>Comparative genomics reveals high biological diversity and specific adaptations in the industrially and medically important fungal genus Aspergillus.</title>
        <authorList>
            <person name="de Vries R.P."/>
            <person name="Riley R."/>
            <person name="Wiebenga A."/>
            <person name="Aguilar-Osorio G."/>
            <person name="Amillis S."/>
            <person name="Uchima C.A."/>
            <person name="Anderluh G."/>
            <person name="Asadollahi M."/>
            <person name="Askin M."/>
            <person name="Barry K."/>
            <person name="Battaglia E."/>
            <person name="Bayram O."/>
            <person name="Benocci T."/>
            <person name="Braus-Stromeyer S.A."/>
            <person name="Caldana C."/>
            <person name="Canovas D."/>
            <person name="Cerqueira G.C."/>
            <person name="Chen F."/>
            <person name="Chen W."/>
            <person name="Choi C."/>
            <person name="Clum A."/>
            <person name="Dos Santos R.A."/>
            <person name="Damasio A.R."/>
            <person name="Diallinas G."/>
            <person name="Emri T."/>
            <person name="Fekete E."/>
            <person name="Flipphi M."/>
            <person name="Freyberg S."/>
            <person name="Gallo A."/>
            <person name="Gournas C."/>
            <person name="Habgood R."/>
            <person name="Hainaut M."/>
            <person name="Harispe M.L."/>
            <person name="Henrissat B."/>
            <person name="Hilden K.S."/>
            <person name="Hope R."/>
            <person name="Hossain A."/>
            <person name="Karabika E."/>
            <person name="Karaffa L."/>
            <person name="Karanyi Z."/>
            <person name="Krasevec N."/>
            <person name="Kuo A."/>
            <person name="Kusch H."/>
            <person name="LaButti K."/>
            <person name="Lagendijk E.L."/>
            <person name="Lapidus A."/>
            <person name="Levasseur A."/>
            <person name="Lindquist E."/>
            <person name="Lipzen A."/>
            <person name="Logrieco A.F."/>
            <person name="MacCabe A."/>
            <person name="Maekelae M.R."/>
            <person name="Malavazi I."/>
            <person name="Melin P."/>
            <person name="Meyer V."/>
            <person name="Mielnichuk N."/>
            <person name="Miskei M."/>
            <person name="Molnar A.P."/>
            <person name="Mule G."/>
            <person name="Ngan C.Y."/>
            <person name="Orejas M."/>
            <person name="Orosz E."/>
            <person name="Ouedraogo J.P."/>
            <person name="Overkamp K.M."/>
            <person name="Park H.-S."/>
            <person name="Perrone G."/>
            <person name="Piumi F."/>
            <person name="Punt P.J."/>
            <person name="Ram A.F."/>
            <person name="Ramon A."/>
            <person name="Rauscher S."/>
            <person name="Record E."/>
            <person name="Riano-Pachon D.M."/>
            <person name="Robert V."/>
            <person name="Roehrig J."/>
            <person name="Ruller R."/>
            <person name="Salamov A."/>
            <person name="Salih N.S."/>
            <person name="Samson R.A."/>
            <person name="Sandor E."/>
            <person name="Sanguinetti M."/>
            <person name="Schuetze T."/>
            <person name="Sepcic K."/>
            <person name="Shelest E."/>
            <person name="Sherlock G."/>
            <person name="Sophianopoulou V."/>
            <person name="Squina F.M."/>
            <person name="Sun H."/>
            <person name="Susca A."/>
            <person name="Todd R.B."/>
            <person name="Tsang A."/>
            <person name="Unkles S.E."/>
            <person name="van de Wiele N."/>
            <person name="van Rossen-Uffink D."/>
            <person name="Oliveira J.V."/>
            <person name="Vesth T.C."/>
            <person name="Visser J."/>
            <person name="Yu J.-H."/>
            <person name="Zhou M."/>
            <person name="Andersen M.R."/>
            <person name="Archer D.B."/>
            <person name="Baker S.E."/>
            <person name="Benoit I."/>
            <person name="Brakhage A.A."/>
            <person name="Braus G.H."/>
            <person name="Fischer R."/>
            <person name="Frisvad J.C."/>
            <person name="Goldman G.H."/>
            <person name="Houbraken J."/>
            <person name="Oakley B."/>
            <person name="Pocsi I."/>
            <person name="Scazzocchio C."/>
            <person name="Seiboth B."/>
            <person name="vanKuyk P.A."/>
            <person name="Wortman J."/>
            <person name="Dyer P.S."/>
            <person name="Grigoriev I.V."/>
        </authorList>
    </citation>
    <scope>NUCLEOTIDE SEQUENCE [LARGE SCALE GENOMIC DNA]</scope>
    <source>
        <strain evidence="17">CBS 506.65</strain>
    </source>
</reference>
<evidence type="ECO:0000256" key="10">
    <source>
        <dbReference type="ARBA" id="ARBA00023128"/>
    </source>
</evidence>
<evidence type="ECO:0000313" key="16">
    <source>
        <dbReference type="EMBL" id="OJJ46775.1"/>
    </source>
</evidence>
<dbReference type="STRING" id="1073090.A0A1L9SHU0"/>
<dbReference type="RefSeq" id="XP_022581285.1">
    <property type="nucleotide sequence ID" value="XM_022723147.1"/>
</dbReference>
<keyword evidence="10 13" id="KW-0496">Mitochondrion</keyword>
<dbReference type="PANTHER" id="PTHR23342:SF4">
    <property type="entry name" value="AMINO-ACID ACETYLTRANSFERASE, MITOCHONDRIAL"/>
    <property type="match status" value="1"/>
</dbReference>
<dbReference type="FunFam" id="3.40.630.30:FF:000049">
    <property type="entry name" value="Amino-acid acetyltransferase, mitochondrial"/>
    <property type="match status" value="1"/>
</dbReference>
<protein>
    <recommendedName>
        <fullName evidence="6 13">Amino-acid acetyltransferase, mitochondrial</fullName>
        <ecNumber evidence="5 13">2.3.1.1</ecNumber>
    </recommendedName>
    <alternativeName>
        <fullName evidence="13">Glutamate N-acetyltransferase</fullName>
    </alternativeName>
    <alternativeName>
        <fullName evidence="13">N-acetylglutamate synthase</fullName>
    </alternativeName>
</protein>
<evidence type="ECO:0000313" key="17">
    <source>
        <dbReference type="Proteomes" id="UP000184188"/>
    </source>
</evidence>
<keyword evidence="7 13" id="KW-0028">Amino-acid biosynthesis</keyword>
<name>A0A1L9SHU0_9EURO</name>
<feature type="region of interest" description="Disordered" evidence="14">
    <location>
        <begin position="324"/>
        <end position="349"/>
    </location>
</feature>
<evidence type="ECO:0000256" key="7">
    <source>
        <dbReference type="ARBA" id="ARBA00022605"/>
    </source>
</evidence>
<comment type="function">
    <text evidence="1 13">N-acetylglutamate synthase involved in arginine biosynthesis.</text>
</comment>
<accession>A0A1L9SHU0</accession>
<organism evidence="16 17">
    <name type="scientific">Penicilliopsis zonata CBS 506.65</name>
    <dbReference type="NCBI Taxonomy" id="1073090"/>
    <lineage>
        <taxon>Eukaryota</taxon>
        <taxon>Fungi</taxon>
        <taxon>Dikarya</taxon>
        <taxon>Ascomycota</taxon>
        <taxon>Pezizomycotina</taxon>
        <taxon>Eurotiomycetes</taxon>
        <taxon>Eurotiomycetidae</taxon>
        <taxon>Eurotiales</taxon>
        <taxon>Aspergillaceae</taxon>
        <taxon>Penicilliopsis</taxon>
    </lineage>
</organism>
<dbReference type="GO" id="GO:0006592">
    <property type="term" value="P:ornithine biosynthetic process"/>
    <property type="evidence" value="ECO:0007669"/>
    <property type="project" value="TreeGrafter"/>
</dbReference>
<dbReference type="InterPro" id="IPR006855">
    <property type="entry name" value="Vertebrate-like_GNAT_dom"/>
</dbReference>
<comment type="pathway">
    <text evidence="3 13">Amino-acid biosynthesis; L-arginine biosynthesis; N(2)-acetyl-L-ornithine from L-glutamate: step 1/4.</text>
</comment>
<evidence type="ECO:0000256" key="11">
    <source>
        <dbReference type="ARBA" id="ARBA00023315"/>
    </source>
</evidence>
<evidence type="ECO:0000256" key="14">
    <source>
        <dbReference type="SAM" id="MobiDB-lite"/>
    </source>
</evidence>
<evidence type="ECO:0000256" key="8">
    <source>
        <dbReference type="ARBA" id="ARBA00022679"/>
    </source>
</evidence>
<proteinExistence type="inferred from homology"/>
<dbReference type="GO" id="GO:0004042">
    <property type="term" value="F:L-glutamate N-acetyltransferase activity"/>
    <property type="evidence" value="ECO:0007669"/>
    <property type="project" value="InterPro"/>
</dbReference>
<dbReference type="GO" id="GO:0005759">
    <property type="term" value="C:mitochondrial matrix"/>
    <property type="evidence" value="ECO:0007669"/>
    <property type="project" value="TreeGrafter"/>
</dbReference>
<evidence type="ECO:0000256" key="3">
    <source>
        <dbReference type="ARBA" id="ARBA00004925"/>
    </source>
</evidence>
<comment type="similarity">
    <text evidence="4 13">Belongs to the acetyltransferase family.</text>
</comment>
<evidence type="ECO:0000256" key="13">
    <source>
        <dbReference type="PIRNR" id="PIRNR007892"/>
    </source>
</evidence>
<evidence type="ECO:0000256" key="6">
    <source>
        <dbReference type="ARBA" id="ARBA00018802"/>
    </source>
</evidence>
<feature type="region of interest" description="Disordered" evidence="14">
    <location>
        <begin position="42"/>
        <end position="73"/>
    </location>
</feature>
<dbReference type="Gene3D" id="3.40.630.30">
    <property type="match status" value="1"/>
</dbReference>